<dbReference type="Proteomes" id="UP001208690">
    <property type="component" value="Unassembled WGS sequence"/>
</dbReference>
<dbReference type="InterPro" id="IPR050644">
    <property type="entry name" value="PG_Glycine_Bridge_Synth"/>
</dbReference>
<dbReference type="Gene3D" id="3.40.630.30">
    <property type="match status" value="1"/>
</dbReference>
<dbReference type="RefSeq" id="WP_263844655.1">
    <property type="nucleotide sequence ID" value="NZ_JALIEB010000008.1"/>
</dbReference>
<dbReference type="InterPro" id="IPR016181">
    <property type="entry name" value="Acyl_CoA_acyltransferase"/>
</dbReference>
<dbReference type="PANTHER" id="PTHR36174:SF1">
    <property type="entry name" value="LIPID II:GLYCINE GLYCYLTRANSFERASE"/>
    <property type="match status" value="1"/>
</dbReference>
<organism evidence="2 3">
    <name type="scientific">Roseobacter sinensis</name>
    <dbReference type="NCBI Taxonomy" id="2931391"/>
    <lineage>
        <taxon>Bacteria</taxon>
        <taxon>Pseudomonadati</taxon>
        <taxon>Pseudomonadota</taxon>
        <taxon>Alphaproteobacteria</taxon>
        <taxon>Rhodobacterales</taxon>
        <taxon>Roseobacteraceae</taxon>
        <taxon>Roseobacter</taxon>
    </lineage>
</organism>
<keyword evidence="3" id="KW-1185">Reference proteome</keyword>
<dbReference type="EMBL" id="JALIEB010000008">
    <property type="protein sequence ID" value="MCV3272329.1"/>
    <property type="molecule type" value="Genomic_DNA"/>
</dbReference>
<comment type="caution">
    <text evidence="2">The sequence shown here is derived from an EMBL/GenBank/DDBJ whole genome shotgun (WGS) entry which is preliminary data.</text>
</comment>
<gene>
    <name evidence="2" type="ORF">MUB52_12900</name>
</gene>
<accession>A0ABT3BFH5</accession>
<proteinExistence type="predicted"/>
<evidence type="ECO:0000313" key="2">
    <source>
        <dbReference type="EMBL" id="MCV3272329.1"/>
    </source>
</evidence>
<evidence type="ECO:0000313" key="3">
    <source>
        <dbReference type="Proteomes" id="UP001208690"/>
    </source>
</evidence>
<evidence type="ECO:0000259" key="1">
    <source>
        <dbReference type="Pfam" id="PF13480"/>
    </source>
</evidence>
<dbReference type="InterPro" id="IPR038740">
    <property type="entry name" value="BioF2-like_GNAT_dom"/>
</dbReference>
<protein>
    <submittedName>
        <fullName evidence="2">GNAT family N-acetyltransferase</fullName>
    </submittedName>
</protein>
<reference evidence="2 3" key="1">
    <citation type="submission" date="2022-04" db="EMBL/GenBank/DDBJ databases">
        <title>Roseobacter sp. WL0113 is a bacterium isolated from neritic sediment.</title>
        <authorList>
            <person name="Wang L."/>
            <person name="He W."/>
            <person name="Zhang D.-F."/>
        </authorList>
    </citation>
    <scope>NUCLEOTIDE SEQUENCE [LARGE SCALE GENOMIC DNA]</scope>
    <source>
        <strain evidence="2 3">WL0113</strain>
    </source>
</reference>
<dbReference type="SUPFAM" id="SSF55729">
    <property type="entry name" value="Acyl-CoA N-acyltransferases (Nat)"/>
    <property type="match status" value="1"/>
</dbReference>
<feature type="domain" description="BioF2-like acetyltransferase" evidence="1">
    <location>
        <begin position="123"/>
        <end position="246"/>
    </location>
</feature>
<sequence length="294" mass="32089">MFDSAPQDTPPALQQSAEFARALEEAGTPALQLPDGTLVLRRQFGPLPVSMITRPLTTTASGLAGLARAVPVKGPRLLSPDRPLPLHEIGALPLISPATVAVLDLRPDEETLMGGLHPKWRNRLRHGQAHGLRITRQNMPADPGHWLVQADLVQQAARGYRGWPTPLTLAFGRANPGKSKLFVAHWGSEPVAAMLILRHGRGATYHIGHTRPSGRLMSAHTVLMWSVMLWAKSKGVEFLDLGTINSEDAKGLERFKLGTGARARPLGGTWVWWPPLTTLARPVARIDRRLMGLD</sequence>
<name>A0ABT3BFH5_9RHOB</name>
<dbReference type="Pfam" id="PF13480">
    <property type="entry name" value="Acetyltransf_6"/>
    <property type="match status" value="1"/>
</dbReference>
<dbReference type="PANTHER" id="PTHR36174">
    <property type="entry name" value="LIPID II:GLYCINE GLYCYLTRANSFERASE"/>
    <property type="match status" value="1"/>
</dbReference>